<organism evidence="7">
    <name type="scientific">Brassica cretica</name>
    <name type="common">Mustard</name>
    <dbReference type="NCBI Taxonomy" id="69181"/>
    <lineage>
        <taxon>Eukaryota</taxon>
        <taxon>Viridiplantae</taxon>
        <taxon>Streptophyta</taxon>
        <taxon>Embryophyta</taxon>
        <taxon>Tracheophyta</taxon>
        <taxon>Spermatophyta</taxon>
        <taxon>Magnoliopsida</taxon>
        <taxon>eudicotyledons</taxon>
        <taxon>Gunneridae</taxon>
        <taxon>Pentapetalae</taxon>
        <taxon>rosids</taxon>
        <taxon>malvids</taxon>
        <taxon>Brassicales</taxon>
        <taxon>Brassicaceae</taxon>
        <taxon>Brassiceae</taxon>
        <taxon>Brassica</taxon>
    </lineage>
</organism>
<dbReference type="Pfam" id="PF04434">
    <property type="entry name" value="SWIM"/>
    <property type="match status" value="1"/>
</dbReference>
<dbReference type="Pfam" id="PF03108">
    <property type="entry name" value="DBD_Tnp_Mut"/>
    <property type="match status" value="3"/>
</dbReference>
<evidence type="ECO:0000256" key="2">
    <source>
        <dbReference type="ARBA" id="ARBA00022771"/>
    </source>
</evidence>
<evidence type="ECO:0000313" key="7">
    <source>
        <dbReference type="EMBL" id="KAF2572785.1"/>
    </source>
</evidence>
<dbReference type="InterPro" id="IPR006564">
    <property type="entry name" value="Znf_PMZ"/>
</dbReference>
<protein>
    <recommendedName>
        <fullName evidence="6">SWIM-type domain-containing protein</fullName>
    </recommendedName>
</protein>
<reference evidence="7" key="1">
    <citation type="submission" date="2019-12" db="EMBL/GenBank/DDBJ databases">
        <title>Genome sequencing and annotation of Brassica cretica.</title>
        <authorList>
            <person name="Studholme D.J."/>
            <person name="Sarris P.F."/>
        </authorList>
    </citation>
    <scope>NUCLEOTIDE SEQUENCE</scope>
    <source>
        <strain evidence="7">PFS-102/07</strain>
        <tissue evidence="7">Leaf</tissue>
    </source>
</reference>
<dbReference type="PANTHER" id="PTHR31973:SF129">
    <property type="entry name" value="SWIM-TYPE DOMAIN-CONTAINING PROTEIN"/>
    <property type="match status" value="1"/>
</dbReference>
<proteinExistence type="predicted"/>
<feature type="region of interest" description="Disordered" evidence="5">
    <location>
        <begin position="1"/>
        <end position="54"/>
    </location>
</feature>
<keyword evidence="2 4" id="KW-0863">Zinc-finger</keyword>
<keyword evidence="1" id="KW-0479">Metal-binding</keyword>
<evidence type="ECO:0000256" key="5">
    <source>
        <dbReference type="SAM" id="MobiDB-lite"/>
    </source>
</evidence>
<evidence type="ECO:0000256" key="1">
    <source>
        <dbReference type="ARBA" id="ARBA00022723"/>
    </source>
</evidence>
<evidence type="ECO:0000259" key="6">
    <source>
        <dbReference type="PROSITE" id="PS50966"/>
    </source>
</evidence>
<name>A0A8S9IT28_BRACR</name>
<dbReference type="SMART" id="SM00575">
    <property type="entry name" value="ZnF_PMZ"/>
    <property type="match status" value="1"/>
</dbReference>
<dbReference type="AlphaFoldDB" id="A0A8S9IT28"/>
<gene>
    <name evidence="7" type="ORF">F2Q70_00002647</name>
</gene>
<evidence type="ECO:0000256" key="3">
    <source>
        <dbReference type="ARBA" id="ARBA00022833"/>
    </source>
</evidence>
<comment type="caution">
    <text evidence="7">The sequence shown here is derived from an EMBL/GenBank/DDBJ whole genome shotgun (WGS) entry which is preliminary data.</text>
</comment>
<feature type="domain" description="SWIM-type" evidence="6">
    <location>
        <begin position="647"/>
        <end position="681"/>
    </location>
</feature>
<keyword evidence="3" id="KW-0862">Zinc</keyword>
<dbReference type="GO" id="GO:0008270">
    <property type="term" value="F:zinc ion binding"/>
    <property type="evidence" value="ECO:0007669"/>
    <property type="project" value="UniProtKB-KW"/>
</dbReference>
<dbReference type="PANTHER" id="PTHR31973">
    <property type="entry name" value="POLYPROTEIN, PUTATIVE-RELATED"/>
    <property type="match status" value="1"/>
</dbReference>
<sequence length="705" mass="80605">MRTVSEEGEEDDEGDEGDEDDDDFAEDENHEGEEDDGGEDADIPDVAEAVDDCEDYNVYGKVKDEDEEEEDDMCFEDFKGTYGSEGGRSNANNIYVNQSFVSRDALVSELRLRAVRRRFSFRIYKSTNTLLVETCRVNGCGWKIRASVKYETNTFWVTKYVKTHTCSVSDRIAQRKQCTPFKGTYGSEGGRSNANNIYVSQSFVSRDALVLDLRLRAVRRRFSFRIYKSTKTLLVETCRVNGCGWKIRASVKYETNTFWVTKYVKTHTCSVSDRIAQRKQCTPKYIGRLFIDRVGIINGLNPQHITVAMKNMLTLDYTTSYKELLYAQELSANSELATYLANADVTLWLRVHCQGDKYNIKMSNIAESINSALKRARAFPIQFLLEFIREKLGKWFWKRRENSLSLTTKHSRGGGYGSEGGRSNANNIYVNQSFVSRDALVSELRLRAVRRRFSFRIYKSTNTLLVETCRVNGCGWKIRASVKYETNTFWVTKYVKTHTCSVSDRIAQRKQCTPKYIGRLFIDRVGIINGLNPQHMTVAMNNMFGLTLDYTTSYKALLYAQELSANPELATYLENADVTLWLRVHCQGDKYNIKMSNIAESTNSALKRARGFPIQFLLEFIREKLGKWFWKRRENSLSLTTEHSGKVDCVVDLENGKCDCGVYEVEKIPCSHAIAAGIHVSTLVCLVYSKLNFFGGYSENIYPCA</sequence>
<dbReference type="PROSITE" id="PS50966">
    <property type="entry name" value="ZF_SWIM"/>
    <property type="match status" value="1"/>
</dbReference>
<accession>A0A8S9IT28</accession>
<evidence type="ECO:0000256" key="4">
    <source>
        <dbReference type="PROSITE-ProRule" id="PRU00325"/>
    </source>
</evidence>
<dbReference type="InterPro" id="IPR007527">
    <property type="entry name" value="Znf_SWIM"/>
</dbReference>
<dbReference type="EMBL" id="QGKY02001015">
    <property type="protein sequence ID" value="KAF2572785.1"/>
    <property type="molecule type" value="Genomic_DNA"/>
</dbReference>
<dbReference type="InterPro" id="IPR004332">
    <property type="entry name" value="Transposase_MuDR"/>
</dbReference>